<evidence type="ECO:0000256" key="2">
    <source>
        <dbReference type="SAM" id="SignalP"/>
    </source>
</evidence>
<evidence type="ECO:0000313" key="4">
    <source>
        <dbReference type="Proteomes" id="UP000268093"/>
    </source>
</evidence>
<sequence length="261" mass="29186">MTFRGSTLLRLLLALSLATLAAAVIGQGPDSGPLFTSFTLYEQRLLWTPIITDWSVLSANPDTTAGNITVSTGVLPVPGVVLQMAVWVRYTRRSQLFLFLPPHRKHPHRLDDPVRRNLSADDRADLPWRRLPPDGQVCVRAAGIPEHKFHSLHHLQQRYVDADVRWAEGRPGRWGIEHCVGCVCRRRHGADVTQSTGRREGRQVRSDSDQELRRGHIGAEHGSSDPGHQSDVQALDLRVVKRERDRSHCRVLLGGYFGGGT</sequence>
<evidence type="ECO:0000256" key="1">
    <source>
        <dbReference type="SAM" id="MobiDB-lite"/>
    </source>
</evidence>
<feature type="chain" id="PRO_5019067932" evidence="2">
    <location>
        <begin position="24"/>
        <end position="261"/>
    </location>
</feature>
<dbReference type="OrthoDB" id="8062037at2759"/>
<dbReference type="EMBL" id="RBNI01004225">
    <property type="protein sequence ID" value="RUP47683.1"/>
    <property type="molecule type" value="Genomic_DNA"/>
</dbReference>
<name>A0A433DA11_9FUNG</name>
<keyword evidence="2" id="KW-0732">Signal</keyword>
<accession>A0A433DA11</accession>
<organism evidence="3 4">
    <name type="scientific">Jimgerdemannia flammicorona</name>
    <dbReference type="NCBI Taxonomy" id="994334"/>
    <lineage>
        <taxon>Eukaryota</taxon>
        <taxon>Fungi</taxon>
        <taxon>Fungi incertae sedis</taxon>
        <taxon>Mucoromycota</taxon>
        <taxon>Mucoromycotina</taxon>
        <taxon>Endogonomycetes</taxon>
        <taxon>Endogonales</taxon>
        <taxon>Endogonaceae</taxon>
        <taxon>Jimgerdemannia</taxon>
    </lineage>
</organism>
<protein>
    <submittedName>
        <fullName evidence="3">Uncharacterized protein</fullName>
    </submittedName>
</protein>
<comment type="caution">
    <text evidence="3">The sequence shown here is derived from an EMBL/GenBank/DDBJ whole genome shotgun (WGS) entry which is preliminary data.</text>
</comment>
<feature type="region of interest" description="Disordered" evidence="1">
    <location>
        <begin position="191"/>
        <end position="231"/>
    </location>
</feature>
<keyword evidence="4" id="KW-1185">Reference proteome</keyword>
<feature type="signal peptide" evidence="2">
    <location>
        <begin position="1"/>
        <end position="23"/>
    </location>
</feature>
<dbReference type="AlphaFoldDB" id="A0A433DA11"/>
<gene>
    <name evidence="3" type="ORF">BC936DRAFT_145450</name>
</gene>
<reference evidence="3 4" key="1">
    <citation type="journal article" date="2018" name="New Phytol.">
        <title>Phylogenomics of Endogonaceae and evolution of mycorrhizas within Mucoromycota.</title>
        <authorList>
            <person name="Chang Y."/>
            <person name="Desiro A."/>
            <person name="Na H."/>
            <person name="Sandor L."/>
            <person name="Lipzen A."/>
            <person name="Clum A."/>
            <person name="Barry K."/>
            <person name="Grigoriev I.V."/>
            <person name="Martin F.M."/>
            <person name="Stajich J.E."/>
            <person name="Smith M.E."/>
            <person name="Bonito G."/>
            <person name="Spatafora J.W."/>
        </authorList>
    </citation>
    <scope>NUCLEOTIDE SEQUENCE [LARGE SCALE GENOMIC DNA]</scope>
    <source>
        <strain evidence="3 4">GMNB39</strain>
    </source>
</reference>
<proteinExistence type="predicted"/>
<dbReference type="Proteomes" id="UP000268093">
    <property type="component" value="Unassembled WGS sequence"/>
</dbReference>
<evidence type="ECO:0000313" key="3">
    <source>
        <dbReference type="EMBL" id="RUP47683.1"/>
    </source>
</evidence>
<feature type="compositionally biased region" description="Basic and acidic residues" evidence="1">
    <location>
        <begin position="197"/>
        <end position="223"/>
    </location>
</feature>